<keyword evidence="3 10" id="KW-0813">Transport</keyword>
<evidence type="ECO:0000256" key="9">
    <source>
        <dbReference type="ARBA" id="ARBA00023329"/>
    </source>
</evidence>
<reference evidence="14" key="1">
    <citation type="submission" date="2021-01" db="EMBL/GenBank/DDBJ databases">
        <authorList>
            <person name="Corre E."/>
            <person name="Pelletier E."/>
            <person name="Niang G."/>
            <person name="Scheremetjew M."/>
            <person name="Finn R."/>
            <person name="Kale V."/>
            <person name="Holt S."/>
            <person name="Cochrane G."/>
            <person name="Meng A."/>
            <person name="Brown T."/>
            <person name="Cohen L."/>
        </authorList>
    </citation>
    <scope>NUCLEOTIDE SEQUENCE</scope>
    <source>
        <strain evidence="14">CCMP1320</strain>
    </source>
</reference>
<evidence type="ECO:0000256" key="10">
    <source>
        <dbReference type="RuleBase" id="RU364018"/>
    </source>
</evidence>
<keyword evidence="5 10" id="KW-0931">ER-Golgi transport</keyword>
<feature type="domain" description="MHD" evidence="13">
    <location>
        <begin position="276"/>
        <end position="515"/>
    </location>
</feature>
<dbReference type="InterPro" id="IPR027059">
    <property type="entry name" value="Coatomer_dsu"/>
</dbReference>
<dbReference type="InterPro" id="IPR036168">
    <property type="entry name" value="AP2_Mu_C_sf"/>
</dbReference>
<keyword evidence="6 10" id="KW-0653">Protein transport</keyword>
<dbReference type="InterPro" id="IPR011012">
    <property type="entry name" value="Longin-like_dom_sf"/>
</dbReference>
<evidence type="ECO:0000256" key="12">
    <source>
        <dbReference type="SAM" id="MobiDB-lite"/>
    </source>
</evidence>
<keyword evidence="9 10" id="KW-0968">Cytoplasmic vesicle</keyword>
<dbReference type="GO" id="GO:0030126">
    <property type="term" value="C:COPI vesicle coat"/>
    <property type="evidence" value="ECO:0007669"/>
    <property type="project" value="UniProtKB-UniRule"/>
</dbReference>
<name>A0A7S3QUM3_DUNTE</name>
<evidence type="ECO:0000256" key="3">
    <source>
        <dbReference type="ARBA" id="ARBA00022448"/>
    </source>
</evidence>
<dbReference type="GO" id="GO:0015031">
    <property type="term" value="P:protein transport"/>
    <property type="evidence" value="ECO:0007669"/>
    <property type="project" value="UniProtKB-KW"/>
</dbReference>
<dbReference type="CDD" id="cd14830">
    <property type="entry name" value="Delta_COP_N"/>
    <property type="match status" value="1"/>
</dbReference>
<dbReference type="Gene3D" id="2.60.40.1170">
    <property type="entry name" value="Mu homology domain, subdomain B"/>
    <property type="match status" value="2"/>
</dbReference>
<dbReference type="GO" id="GO:0051645">
    <property type="term" value="P:Golgi localization"/>
    <property type="evidence" value="ECO:0007669"/>
    <property type="project" value="TreeGrafter"/>
</dbReference>
<comment type="subcellular location">
    <subcellularLocation>
        <location evidence="10 11">Cytoplasm</location>
    </subcellularLocation>
    <subcellularLocation>
        <location evidence="10 11">Cytoplasmic vesicle</location>
        <location evidence="10 11">COPI-coated vesicle membrane</location>
        <topology evidence="10 11">Peripheral membrane protein</topology>
        <orientation evidence="10 11">Cytoplasmic side</orientation>
    </subcellularLocation>
    <subcellularLocation>
        <location evidence="10 11">Golgi apparatus membrane</location>
        <topology evidence="10 11">Peripheral membrane protein</topology>
        <orientation evidence="10 11">Cytoplasmic side</orientation>
    </subcellularLocation>
</comment>
<comment type="subunit">
    <text evidence="2 10">Oligomeric complex that consists of at least the alpha, beta, beta', gamma, delta, epsilon and zeta subunits.</text>
</comment>
<dbReference type="PROSITE" id="PS51072">
    <property type="entry name" value="MHD"/>
    <property type="match status" value="1"/>
</dbReference>
<keyword evidence="7 10" id="KW-0333">Golgi apparatus</keyword>
<keyword evidence="8 10" id="KW-0472">Membrane</keyword>
<dbReference type="PANTHER" id="PTHR10121">
    <property type="entry name" value="COATOMER SUBUNIT DELTA"/>
    <property type="match status" value="1"/>
</dbReference>
<evidence type="ECO:0000256" key="7">
    <source>
        <dbReference type="ARBA" id="ARBA00023034"/>
    </source>
</evidence>
<proteinExistence type="inferred from homology"/>
<dbReference type="FunFam" id="2.60.40.1170:FF:000007">
    <property type="entry name" value="Coatomer subunit delta"/>
    <property type="match status" value="1"/>
</dbReference>
<evidence type="ECO:0000256" key="8">
    <source>
        <dbReference type="ARBA" id="ARBA00023136"/>
    </source>
</evidence>
<evidence type="ECO:0000256" key="1">
    <source>
        <dbReference type="ARBA" id="ARBA00010516"/>
    </source>
</evidence>
<dbReference type="InterPro" id="IPR028565">
    <property type="entry name" value="MHD"/>
</dbReference>
<dbReference type="Pfam" id="PF00928">
    <property type="entry name" value="Adap_comp_sub"/>
    <property type="match status" value="1"/>
</dbReference>
<gene>
    <name evidence="14" type="ORF">DTER00134_LOCUS8452</name>
</gene>
<evidence type="ECO:0000256" key="6">
    <source>
        <dbReference type="ARBA" id="ARBA00022927"/>
    </source>
</evidence>
<comment type="similarity">
    <text evidence="1 10">Belongs to the adaptor complexes medium subunit family. Delta-COP subfamily.</text>
</comment>
<dbReference type="GO" id="GO:0006888">
    <property type="term" value="P:endoplasmic reticulum to Golgi vesicle-mediated transport"/>
    <property type="evidence" value="ECO:0007669"/>
    <property type="project" value="TreeGrafter"/>
</dbReference>
<evidence type="ECO:0000256" key="2">
    <source>
        <dbReference type="ARBA" id="ARBA00011775"/>
    </source>
</evidence>
<dbReference type="Gene3D" id="3.30.450.60">
    <property type="match status" value="1"/>
</dbReference>
<dbReference type="PANTHER" id="PTHR10121:SF0">
    <property type="entry name" value="COATOMER SUBUNIT DELTA"/>
    <property type="match status" value="1"/>
</dbReference>
<evidence type="ECO:0000313" key="14">
    <source>
        <dbReference type="EMBL" id="CAE0493379.1"/>
    </source>
</evidence>
<accession>A0A7S3QUM3</accession>
<evidence type="ECO:0000256" key="11">
    <source>
        <dbReference type="RuleBase" id="RU366052"/>
    </source>
</evidence>
<comment type="function">
    <text evidence="10">The coatomer is a cytosolic protein complex that binds to dilysine motifs and reversibly associates with Golgi non-clathrin-coated vesicles, which further mediate biosynthetic protein transport from the ER, via the Golgi up to the trans Golgi network. Coatomer complex is required for budding from Golgi membranes, and is essential for the retrograde Golgi-to-ER transport of dilysine-tagged proteins.</text>
</comment>
<dbReference type="AlphaFoldDB" id="A0A7S3QUM3"/>
<evidence type="ECO:0000259" key="13">
    <source>
        <dbReference type="PROSITE" id="PS51072"/>
    </source>
</evidence>
<feature type="region of interest" description="Disordered" evidence="12">
    <location>
        <begin position="193"/>
        <end position="227"/>
    </location>
</feature>
<dbReference type="EMBL" id="HBIP01014552">
    <property type="protein sequence ID" value="CAE0493379.1"/>
    <property type="molecule type" value="Transcribed_RNA"/>
</dbReference>
<organism evidence="14">
    <name type="scientific">Dunaliella tertiolecta</name>
    <name type="common">Green alga</name>
    <dbReference type="NCBI Taxonomy" id="3047"/>
    <lineage>
        <taxon>Eukaryota</taxon>
        <taxon>Viridiplantae</taxon>
        <taxon>Chlorophyta</taxon>
        <taxon>core chlorophytes</taxon>
        <taxon>Chlorophyceae</taxon>
        <taxon>CS clade</taxon>
        <taxon>Chlamydomonadales</taxon>
        <taxon>Dunaliellaceae</taxon>
        <taxon>Dunaliella</taxon>
    </lineage>
</organism>
<dbReference type="GO" id="GO:0000139">
    <property type="term" value="C:Golgi membrane"/>
    <property type="evidence" value="ECO:0007669"/>
    <property type="project" value="UniProtKB-SubCell"/>
</dbReference>
<evidence type="ECO:0000256" key="5">
    <source>
        <dbReference type="ARBA" id="ARBA00022892"/>
    </source>
</evidence>
<dbReference type="GO" id="GO:0006890">
    <property type="term" value="P:retrograde vesicle-mediated transport, Golgi to endoplasmic reticulum"/>
    <property type="evidence" value="ECO:0007669"/>
    <property type="project" value="UniProtKB-UniRule"/>
</dbReference>
<sequence>MVVLAASVLAKSGKPLVSRQYVDMSRIRIEGLLAAFPKLVGTGKQHTYVETENVRYVYQPMEGLYVLLVTNKQSNILEDLETLRLVSKLVPEFCQGLLEEEAVSMSAFDLIFAFDEVISLGHKENTTVLQVKQNCEMESHEEKLHKMIIQSKINDTKDIMKKKAIEIDKVKFESRKVTSAHLPAFSQLERPLPIDSSTKPSFGVRPEPVVSKPTAPAPRGPSKGMQLGKAKKANEFLESLAKEGEAVEVDAPRPATGPAGGMAMGGGLAPAARATTEPCTIDIDEKLSVHLNKEGGLENLEVQGTMSLVVNNDEDAFVRVAINSGANRGFQFKTHPNIDKAAYSSSNMLGLKDPSRPFPTGSELGILKWRMQSKDEALVPLTINCWPSLSGGQSYVNIEYDSTATFDLQNVVITIPLPHNAPPTVNQVDGDWKFDSRRGVLVWTIELIDETNRSGSMEFVVPAADSDSFYPVEVSFGTNKTMCDINVDSVIHTMKDTPIKFSSKRQLVTSDYTVT</sequence>
<dbReference type="SUPFAM" id="SSF49447">
    <property type="entry name" value="Second domain of Mu2 adaptin subunit (ap50) of ap2 adaptor"/>
    <property type="match status" value="1"/>
</dbReference>
<dbReference type="FunFam" id="3.30.450.60:FF:000003">
    <property type="entry name" value="Coatomer subunit delta"/>
    <property type="match status" value="1"/>
</dbReference>
<dbReference type="CDD" id="cd09254">
    <property type="entry name" value="AP_delta-COPI_MHD"/>
    <property type="match status" value="1"/>
</dbReference>
<dbReference type="SUPFAM" id="SSF64356">
    <property type="entry name" value="SNARE-like"/>
    <property type="match status" value="1"/>
</dbReference>
<protein>
    <recommendedName>
        <fullName evidence="10">Coatomer subunit delta</fullName>
    </recommendedName>
</protein>
<keyword evidence="4 10" id="KW-0963">Cytoplasm</keyword>
<evidence type="ECO:0000256" key="4">
    <source>
        <dbReference type="ARBA" id="ARBA00022490"/>
    </source>
</evidence>